<evidence type="ECO:0000313" key="1">
    <source>
        <dbReference type="EMBL" id="OJZ91492.1"/>
    </source>
</evidence>
<protein>
    <submittedName>
        <fullName evidence="1">Uncharacterized protein</fullName>
    </submittedName>
</protein>
<evidence type="ECO:0000313" key="2">
    <source>
        <dbReference type="Proteomes" id="UP000184063"/>
    </source>
</evidence>
<dbReference type="VEuPathDB" id="FungiDB:ASPFODRAFT_38604"/>
<gene>
    <name evidence="1" type="ORF">ASPFODRAFT_38604</name>
</gene>
<name>A0A1M3TXW7_ASPLC</name>
<proteinExistence type="predicted"/>
<organism evidence="1 2">
    <name type="scientific">Aspergillus luchuensis (strain CBS 106.47)</name>
    <dbReference type="NCBI Taxonomy" id="1137211"/>
    <lineage>
        <taxon>Eukaryota</taxon>
        <taxon>Fungi</taxon>
        <taxon>Dikarya</taxon>
        <taxon>Ascomycota</taxon>
        <taxon>Pezizomycotina</taxon>
        <taxon>Eurotiomycetes</taxon>
        <taxon>Eurotiomycetidae</taxon>
        <taxon>Eurotiales</taxon>
        <taxon>Aspergillaceae</taxon>
        <taxon>Aspergillus</taxon>
        <taxon>Aspergillus subgen. Circumdati</taxon>
    </lineage>
</organism>
<accession>A0A1M3TXW7</accession>
<dbReference type="AlphaFoldDB" id="A0A1M3TXW7"/>
<dbReference type="Proteomes" id="UP000184063">
    <property type="component" value="Unassembled WGS sequence"/>
</dbReference>
<sequence>MMQLSEDAFESLIRPSGQRKIIAGGRYTAELVLSHACTAYSHTFIRQPNVGFKINTSN</sequence>
<dbReference type="EMBL" id="KV878236">
    <property type="protein sequence ID" value="OJZ91492.1"/>
    <property type="molecule type" value="Genomic_DNA"/>
</dbReference>
<reference evidence="2" key="1">
    <citation type="journal article" date="2017" name="Genome Biol.">
        <title>Comparative genomics reveals high biological diversity and specific adaptations in the industrially and medically important fungal genus Aspergillus.</title>
        <authorList>
            <person name="de Vries R.P."/>
            <person name="Riley R."/>
            <person name="Wiebenga A."/>
            <person name="Aguilar-Osorio G."/>
            <person name="Amillis S."/>
            <person name="Uchima C.A."/>
            <person name="Anderluh G."/>
            <person name="Asadollahi M."/>
            <person name="Askin M."/>
            <person name="Barry K."/>
            <person name="Battaglia E."/>
            <person name="Bayram O."/>
            <person name="Benocci T."/>
            <person name="Braus-Stromeyer S.A."/>
            <person name="Caldana C."/>
            <person name="Canovas D."/>
            <person name="Cerqueira G.C."/>
            <person name="Chen F."/>
            <person name="Chen W."/>
            <person name="Choi C."/>
            <person name="Clum A."/>
            <person name="Dos Santos R.A."/>
            <person name="Damasio A.R."/>
            <person name="Diallinas G."/>
            <person name="Emri T."/>
            <person name="Fekete E."/>
            <person name="Flipphi M."/>
            <person name="Freyberg S."/>
            <person name="Gallo A."/>
            <person name="Gournas C."/>
            <person name="Habgood R."/>
            <person name="Hainaut M."/>
            <person name="Harispe M.L."/>
            <person name="Henrissat B."/>
            <person name="Hilden K.S."/>
            <person name="Hope R."/>
            <person name="Hossain A."/>
            <person name="Karabika E."/>
            <person name="Karaffa L."/>
            <person name="Karanyi Z."/>
            <person name="Krasevec N."/>
            <person name="Kuo A."/>
            <person name="Kusch H."/>
            <person name="LaButti K."/>
            <person name="Lagendijk E.L."/>
            <person name="Lapidus A."/>
            <person name="Levasseur A."/>
            <person name="Lindquist E."/>
            <person name="Lipzen A."/>
            <person name="Logrieco A.F."/>
            <person name="MacCabe A."/>
            <person name="Maekelae M.R."/>
            <person name="Malavazi I."/>
            <person name="Melin P."/>
            <person name="Meyer V."/>
            <person name="Mielnichuk N."/>
            <person name="Miskei M."/>
            <person name="Molnar A.P."/>
            <person name="Mule G."/>
            <person name="Ngan C.Y."/>
            <person name="Orejas M."/>
            <person name="Orosz E."/>
            <person name="Ouedraogo J.P."/>
            <person name="Overkamp K.M."/>
            <person name="Park H.-S."/>
            <person name="Perrone G."/>
            <person name="Piumi F."/>
            <person name="Punt P.J."/>
            <person name="Ram A.F."/>
            <person name="Ramon A."/>
            <person name="Rauscher S."/>
            <person name="Record E."/>
            <person name="Riano-Pachon D.M."/>
            <person name="Robert V."/>
            <person name="Roehrig J."/>
            <person name="Ruller R."/>
            <person name="Salamov A."/>
            <person name="Salih N.S."/>
            <person name="Samson R.A."/>
            <person name="Sandor E."/>
            <person name="Sanguinetti M."/>
            <person name="Schuetze T."/>
            <person name="Sepcic K."/>
            <person name="Shelest E."/>
            <person name="Sherlock G."/>
            <person name="Sophianopoulou V."/>
            <person name="Squina F.M."/>
            <person name="Sun H."/>
            <person name="Susca A."/>
            <person name="Todd R.B."/>
            <person name="Tsang A."/>
            <person name="Unkles S.E."/>
            <person name="van de Wiele N."/>
            <person name="van Rossen-Uffink D."/>
            <person name="Oliveira J.V."/>
            <person name="Vesth T.C."/>
            <person name="Visser J."/>
            <person name="Yu J.-H."/>
            <person name="Zhou M."/>
            <person name="Andersen M.R."/>
            <person name="Archer D.B."/>
            <person name="Baker S.E."/>
            <person name="Benoit I."/>
            <person name="Brakhage A.A."/>
            <person name="Braus G.H."/>
            <person name="Fischer R."/>
            <person name="Frisvad J.C."/>
            <person name="Goldman G.H."/>
            <person name="Houbraken J."/>
            <person name="Oakley B."/>
            <person name="Pocsi I."/>
            <person name="Scazzocchio C."/>
            <person name="Seiboth B."/>
            <person name="vanKuyk P.A."/>
            <person name="Wortman J."/>
            <person name="Dyer P.S."/>
            <person name="Grigoriev I.V."/>
        </authorList>
    </citation>
    <scope>NUCLEOTIDE SEQUENCE [LARGE SCALE GENOMIC DNA]</scope>
    <source>
        <strain evidence="2">CBS 106.47</strain>
    </source>
</reference>